<dbReference type="GO" id="GO:0030170">
    <property type="term" value="F:pyridoxal phosphate binding"/>
    <property type="evidence" value="ECO:0007669"/>
    <property type="project" value="InterPro"/>
</dbReference>
<evidence type="ECO:0000313" key="7">
    <source>
        <dbReference type="EMBL" id="MDG3016213.1"/>
    </source>
</evidence>
<comment type="caution">
    <text evidence="7">The sequence shown here is derived from an EMBL/GenBank/DDBJ whole genome shotgun (WGS) entry which is preliminary data.</text>
</comment>
<evidence type="ECO:0000256" key="5">
    <source>
        <dbReference type="ARBA" id="ARBA00023163"/>
    </source>
</evidence>
<dbReference type="PANTHER" id="PTHR46577:SF1">
    <property type="entry name" value="HTH-TYPE TRANSCRIPTIONAL REGULATORY PROTEIN GABR"/>
    <property type="match status" value="1"/>
</dbReference>
<keyword evidence="7" id="KW-0032">Aminotransferase</keyword>
<dbReference type="GO" id="GO:0008483">
    <property type="term" value="F:transaminase activity"/>
    <property type="evidence" value="ECO:0007669"/>
    <property type="project" value="UniProtKB-KW"/>
</dbReference>
<dbReference type="CDD" id="cd00609">
    <property type="entry name" value="AAT_like"/>
    <property type="match status" value="1"/>
</dbReference>
<feature type="domain" description="HTH gntR-type" evidence="6">
    <location>
        <begin position="28"/>
        <end position="96"/>
    </location>
</feature>
<dbReference type="PANTHER" id="PTHR46577">
    <property type="entry name" value="HTH-TYPE TRANSCRIPTIONAL REGULATORY PROTEIN GABR"/>
    <property type="match status" value="1"/>
</dbReference>
<comment type="similarity">
    <text evidence="1">In the C-terminal section; belongs to the class-I pyridoxal-phosphate-dependent aminotransferase family.</text>
</comment>
<dbReference type="InterPro" id="IPR051446">
    <property type="entry name" value="HTH_trans_reg/aminotransferase"/>
</dbReference>
<evidence type="ECO:0000256" key="2">
    <source>
        <dbReference type="ARBA" id="ARBA00022898"/>
    </source>
</evidence>
<keyword evidence="5" id="KW-0804">Transcription</keyword>
<dbReference type="CDD" id="cd07377">
    <property type="entry name" value="WHTH_GntR"/>
    <property type="match status" value="1"/>
</dbReference>
<proteinExistence type="inferred from homology"/>
<dbReference type="GO" id="GO:0003677">
    <property type="term" value="F:DNA binding"/>
    <property type="evidence" value="ECO:0007669"/>
    <property type="project" value="UniProtKB-KW"/>
</dbReference>
<dbReference type="InterPro" id="IPR015424">
    <property type="entry name" value="PyrdxlP-dep_Trfase"/>
</dbReference>
<keyword evidence="3" id="KW-0805">Transcription regulation</keyword>
<dbReference type="InterPro" id="IPR036388">
    <property type="entry name" value="WH-like_DNA-bd_sf"/>
</dbReference>
<evidence type="ECO:0000259" key="6">
    <source>
        <dbReference type="PROSITE" id="PS50949"/>
    </source>
</evidence>
<evidence type="ECO:0000256" key="3">
    <source>
        <dbReference type="ARBA" id="ARBA00023015"/>
    </source>
</evidence>
<dbReference type="SUPFAM" id="SSF53383">
    <property type="entry name" value="PLP-dependent transferases"/>
    <property type="match status" value="1"/>
</dbReference>
<dbReference type="InterPro" id="IPR036390">
    <property type="entry name" value="WH_DNA-bd_sf"/>
</dbReference>
<keyword evidence="7" id="KW-0808">Transferase</keyword>
<evidence type="ECO:0000256" key="4">
    <source>
        <dbReference type="ARBA" id="ARBA00023125"/>
    </source>
</evidence>
<dbReference type="Gene3D" id="1.10.10.10">
    <property type="entry name" value="Winged helix-like DNA-binding domain superfamily/Winged helix DNA-binding domain"/>
    <property type="match status" value="1"/>
</dbReference>
<dbReference type="InterPro" id="IPR000524">
    <property type="entry name" value="Tscrpt_reg_HTH_GntR"/>
</dbReference>
<sequence length="487" mass="51590">MVARVVGATNLTRYLGDWRASGAGRGADPAYRLLADAVRMLINDGRIPTGVGLPSERDLSAALGVSRTTVTAAYAMLREAGYLQSRQGSRSTVALPASISSNGLMMHDSQDSVIDLSYAAMDGQDTAVCEAYAEAVRALPSYLATHGMSPAGLSVLREAVAARYRQRGVPTAAEQIMVTSGAQQAFRLILQLLAMPGERVLVEQPSYPNAIEAIRRSGLLAVPVPMRAGVGGWDLDALGAAARQSDARLAYLIPDFQNPTGACLGASDRHALVELAGRTRMTLVIDETMVEMGLDHGAPEPVAAHAHGLSRAEVITVGSASKSFWGGLRIGWIRADAGVITRLLGARMAMDLGTAVVDQLAAAHLVSGPQEPLDRRRDRLRARRRALLDALGEHLPGWECDPGPGGMSLWVRLPEPVSSKLAATAGRFGVRLAAGPRFGVEGALERFIRLPYTREESELREAVPSIAEAYRALGADAGTEPPSALVV</sequence>
<dbReference type="Pfam" id="PF00392">
    <property type="entry name" value="GntR"/>
    <property type="match status" value="1"/>
</dbReference>
<dbReference type="Gene3D" id="3.40.640.10">
    <property type="entry name" value="Type I PLP-dependent aspartate aminotransferase-like (Major domain)"/>
    <property type="match status" value="1"/>
</dbReference>
<accession>A0A9X4M1B8</accession>
<dbReference type="GO" id="GO:0003700">
    <property type="term" value="F:DNA-binding transcription factor activity"/>
    <property type="evidence" value="ECO:0007669"/>
    <property type="project" value="InterPro"/>
</dbReference>
<dbReference type="PRINTS" id="PR00035">
    <property type="entry name" value="HTHGNTR"/>
</dbReference>
<dbReference type="Proteomes" id="UP001152755">
    <property type="component" value="Unassembled WGS sequence"/>
</dbReference>
<keyword evidence="2" id="KW-0663">Pyridoxal phosphate</keyword>
<dbReference type="InterPro" id="IPR015421">
    <property type="entry name" value="PyrdxlP-dep_Trfase_major"/>
</dbReference>
<dbReference type="EMBL" id="JANRHA010000012">
    <property type="protein sequence ID" value="MDG3016213.1"/>
    <property type="molecule type" value="Genomic_DNA"/>
</dbReference>
<dbReference type="PROSITE" id="PS50949">
    <property type="entry name" value="HTH_GNTR"/>
    <property type="match status" value="1"/>
</dbReference>
<evidence type="ECO:0000256" key="1">
    <source>
        <dbReference type="ARBA" id="ARBA00005384"/>
    </source>
</evidence>
<dbReference type="SMART" id="SM00345">
    <property type="entry name" value="HTH_GNTR"/>
    <property type="match status" value="1"/>
</dbReference>
<reference evidence="7" key="1">
    <citation type="submission" date="2022-08" db="EMBL/GenBank/DDBJ databases">
        <title>Genome analysis of Corynebacteriales strain.</title>
        <authorList>
            <person name="Lee S.D."/>
        </authorList>
    </citation>
    <scope>NUCLEOTIDE SEQUENCE</scope>
    <source>
        <strain evidence="7">D3-21</strain>
    </source>
</reference>
<dbReference type="RefSeq" id="WP_332520431.1">
    <property type="nucleotide sequence ID" value="NZ_JANRHA010000012.1"/>
</dbReference>
<dbReference type="AlphaFoldDB" id="A0A9X4M1B8"/>
<dbReference type="Pfam" id="PF00155">
    <property type="entry name" value="Aminotran_1_2"/>
    <property type="match status" value="1"/>
</dbReference>
<gene>
    <name evidence="7" type="ORF">NVS88_16790</name>
</gene>
<evidence type="ECO:0000313" key="8">
    <source>
        <dbReference type="Proteomes" id="UP001152755"/>
    </source>
</evidence>
<dbReference type="InterPro" id="IPR004839">
    <property type="entry name" value="Aminotransferase_I/II_large"/>
</dbReference>
<keyword evidence="4" id="KW-0238">DNA-binding</keyword>
<organism evidence="7 8">
    <name type="scientific">Speluncibacter jeojiensis</name>
    <dbReference type="NCBI Taxonomy" id="2710754"/>
    <lineage>
        <taxon>Bacteria</taxon>
        <taxon>Bacillati</taxon>
        <taxon>Actinomycetota</taxon>
        <taxon>Actinomycetes</taxon>
        <taxon>Mycobacteriales</taxon>
        <taxon>Speluncibacteraceae</taxon>
        <taxon>Speluncibacter</taxon>
    </lineage>
</organism>
<name>A0A9X4M1B8_9ACTN</name>
<protein>
    <submittedName>
        <fullName evidence="7">PLP-dependent aminotransferase family protein</fullName>
    </submittedName>
</protein>
<dbReference type="SUPFAM" id="SSF46785">
    <property type="entry name" value="Winged helix' DNA-binding domain"/>
    <property type="match status" value="1"/>
</dbReference>
<keyword evidence="8" id="KW-1185">Reference proteome</keyword>